<dbReference type="EMBL" id="MU003774">
    <property type="protein sequence ID" value="KAF2723904.1"/>
    <property type="molecule type" value="Genomic_DNA"/>
</dbReference>
<evidence type="ECO:0000256" key="14">
    <source>
        <dbReference type="RuleBase" id="RU364047"/>
    </source>
</evidence>
<evidence type="ECO:0000256" key="12">
    <source>
        <dbReference type="ARBA" id="ARBA00049506"/>
    </source>
</evidence>
<comment type="function">
    <text evidence="11 14">Dol-P-Man:Man(5)GlcNAc(2)-PP-Dol alpha-1,3-mannosyltransferase that operates in the biosynthetic pathway of dolichol-linked oligosaccharides, the glycan precursors employed in protein asparagine (N)-glycosylation. The assembly of dolichol-linked oligosaccharides begins on the cytosolic side of the endoplasmic reticulum membrane and finishes in its lumen. The sequential addition of sugars to dolichol pyrophosphate produces dolichol-linked oligosaccharides containing fourteen sugars, including two GlcNAcs, nine mannoses and three glucoses. Once assembled, the oligosaccharide is transferred from the lipid to nascent proteins by oligosaccharyltransferases. In the lumen of the endoplasmic reticulum, adds the first dolichyl beta-D-mannosyl phosphate derived mannose in an alpha-1,3 linkage to Man(5)GlcNAc(2)-PP-dolichol to produce Man(6)GlcNAc(2)-PP-dolichol.</text>
</comment>
<keyword evidence="6 14" id="KW-0808">Transferase</keyword>
<comment type="similarity">
    <text evidence="13">Belongs to the glycosyltransferase ALG3 family.</text>
</comment>
<proteinExistence type="inferred from homology"/>
<evidence type="ECO:0000256" key="8">
    <source>
        <dbReference type="ARBA" id="ARBA00022824"/>
    </source>
</evidence>
<evidence type="ECO:0000256" key="4">
    <source>
        <dbReference type="ARBA" id="ARBA00015561"/>
    </source>
</evidence>
<keyword evidence="7 14" id="KW-0812">Transmembrane</keyword>
<feature type="transmembrane region" description="Helical" evidence="14">
    <location>
        <begin position="384"/>
        <end position="404"/>
    </location>
</feature>
<dbReference type="GO" id="GO:0005789">
    <property type="term" value="C:endoplasmic reticulum membrane"/>
    <property type="evidence" value="ECO:0007669"/>
    <property type="project" value="UniProtKB-SubCell"/>
</dbReference>
<evidence type="ECO:0000256" key="2">
    <source>
        <dbReference type="ARBA" id="ARBA00004922"/>
    </source>
</evidence>
<dbReference type="InterPro" id="IPR007873">
    <property type="entry name" value="Glycosyltransferase_ALG3"/>
</dbReference>
<comment type="pathway">
    <text evidence="2 14">Protein modification; protein glycosylation.</text>
</comment>
<dbReference type="EC" id="2.4.1.258" evidence="3 14"/>
<feature type="transmembrane region" description="Helical" evidence="14">
    <location>
        <begin position="320"/>
        <end position="336"/>
    </location>
</feature>
<evidence type="ECO:0000313" key="15">
    <source>
        <dbReference type="EMBL" id="KAF2723904.1"/>
    </source>
</evidence>
<feature type="transmembrane region" description="Helical" evidence="14">
    <location>
        <begin position="141"/>
        <end position="162"/>
    </location>
</feature>
<organism evidence="15 16">
    <name type="scientific">Polychaeton citri CBS 116435</name>
    <dbReference type="NCBI Taxonomy" id="1314669"/>
    <lineage>
        <taxon>Eukaryota</taxon>
        <taxon>Fungi</taxon>
        <taxon>Dikarya</taxon>
        <taxon>Ascomycota</taxon>
        <taxon>Pezizomycotina</taxon>
        <taxon>Dothideomycetes</taxon>
        <taxon>Dothideomycetidae</taxon>
        <taxon>Capnodiales</taxon>
        <taxon>Capnodiaceae</taxon>
        <taxon>Polychaeton</taxon>
    </lineage>
</organism>
<keyword evidence="8 14" id="KW-0256">Endoplasmic reticulum</keyword>
<gene>
    <name evidence="15" type="ORF">K431DRAFT_218931</name>
</gene>
<evidence type="ECO:0000256" key="5">
    <source>
        <dbReference type="ARBA" id="ARBA00022676"/>
    </source>
</evidence>
<comment type="caution">
    <text evidence="15">The sequence shown here is derived from an EMBL/GenBank/DDBJ whole genome shotgun (WGS) entry which is preliminary data.</text>
</comment>
<evidence type="ECO:0000256" key="10">
    <source>
        <dbReference type="ARBA" id="ARBA00023136"/>
    </source>
</evidence>
<keyword evidence="5 14" id="KW-0328">Glycosyltransferase</keyword>
<sequence>MDLIKQAVAAASNPAHSKWVCPLLWSADALLCFVIVWRIPYTEIDWRAYMQQVAIYVSGERDYVKISGDTGPLVYPAAHVYVYRLLYAVTDEGRDIVRAQYIFVNLYLVTLGLVMQCYRHARVPPYVFPMLILSKRLHSIFMLRLFNDGPAVLLLFLAILCYQSRQWTLGSLFFSLGLGTKMSLFLALPAVGATLWQGTGKDRAIGQATFIGQLQVLLGYPFLAGNFKSYLSRAFEFTRQFMFKWTVNWRFVGEDVFLSKTFSTALLAIHAALLAVFMSTRWLKPSGDSIPSIVLQLLGYKASPTPQQHVAISRRVTSDFILTVTLTSVILGCLCARSLHYQFYAYIAWSTPFLLWRSRVPIIVQYFIWGMQEWAWNVYPSSSLSSAIVVGCLGFQVVAIWAGTWNPSAGGQARPEQGKDE</sequence>
<keyword evidence="10 14" id="KW-0472">Membrane</keyword>
<feature type="transmembrane region" description="Helical" evidence="14">
    <location>
        <begin position="23"/>
        <end position="41"/>
    </location>
</feature>
<evidence type="ECO:0000256" key="11">
    <source>
        <dbReference type="ARBA" id="ARBA00044743"/>
    </source>
</evidence>
<name>A0A9P4QFJ5_9PEZI</name>
<keyword evidence="9 14" id="KW-1133">Transmembrane helix</keyword>
<dbReference type="AlphaFoldDB" id="A0A9P4QFJ5"/>
<evidence type="ECO:0000313" key="16">
    <source>
        <dbReference type="Proteomes" id="UP000799441"/>
    </source>
</evidence>
<dbReference type="PANTHER" id="PTHR12646:SF0">
    <property type="entry name" value="DOL-P-MAN:MAN(5)GLCNAC(2)-PP-DOL ALPHA-1,3-MANNOSYLTRANSFERASE"/>
    <property type="match status" value="1"/>
</dbReference>
<protein>
    <recommendedName>
        <fullName evidence="4 14">Dol-P-Man:Man(5)GlcNAc(2)-PP-Dol alpha-1,3-mannosyltransferase</fullName>
        <ecNumber evidence="3 14">2.4.1.258</ecNumber>
    </recommendedName>
    <alternativeName>
        <fullName evidence="14">Dol-P-Man-dependent alpha(1-3)-mannosyltransferase</fullName>
    </alternativeName>
</protein>
<evidence type="ECO:0000256" key="13">
    <source>
        <dbReference type="ARBA" id="ARBA00093457"/>
    </source>
</evidence>
<evidence type="ECO:0000256" key="9">
    <source>
        <dbReference type="ARBA" id="ARBA00022989"/>
    </source>
</evidence>
<reference evidence="15" key="1">
    <citation type="journal article" date="2020" name="Stud. Mycol.">
        <title>101 Dothideomycetes genomes: a test case for predicting lifestyles and emergence of pathogens.</title>
        <authorList>
            <person name="Haridas S."/>
            <person name="Albert R."/>
            <person name="Binder M."/>
            <person name="Bloem J."/>
            <person name="Labutti K."/>
            <person name="Salamov A."/>
            <person name="Andreopoulos B."/>
            <person name="Baker S."/>
            <person name="Barry K."/>
            <person name="Bills G."/>
            <person name="Bluhm B."/>
            <person name="Cannon C."/>
            <person name="Castanera R."/>
            <person name="Culley D."/>
            <person name="Daum C."/>
            <person name="Ezra D."/>
            <person name="Gonzalez J."/>
            <person name="Henrissat B."/>
            <person name="Kuo A."/>
            <person name="Liang C."/>
            <person name="Lipzen A."/>
            <person name="Lutzoni F."/>
            <person name="Magnuson J."/>
            <person name="Mondo S."/>
            <person name="Nolan M."/>
            <person name="Ohm R."/>
            <person name="Pangilinan J."/>
            <person name="Park H.-J."/>
            <person name="Ramirez L."/>
            <person name="Alfaro M."/>
            <person name="Sun H."/>
            <person name="Tritt A."/>
            <person name="Yoshinaga Y."/>
            <person name="Zwiers L.-H."/>
            <person name="Turgeon B."/>
            <person name="Goodwin S."/>
            <person name="Spatafora J."/>
            <person name="Crous P."/>
            <person name="Grigoriev I."/>
        </authorList>
    </citation>
    <scope>NUCLEOTIDE SEQUENCE</scope>
    <source>
        <strain evidence="15">CBS 116435</strain>
    </source>
</reference>
<feature type="transmembrane region" description="Helical" evidence="14">
    <location>
        <begin position="343"/>
        <end position="364"/>
    </location>
</feature>
<dbReference type="OrthoDB" id="20028at2759"/>
<feature type="transmembrane region" description="Helical" evidence="14">
    <location>
        <begin position="169"/>
        <end position="192"/>
    </location>
</feature>
<comment type="subcellular location">
    <subcellularLocation>
        <location evidence="1 14">Endoplasmic reticulum membrane</location>
        <topology evidence="1 14">Multi-pass membrane protein</topology>
    </subcellularLocation>
</comment>
<evidence type="ECO:0000256" key="7">
    <source>
        <dbReference type="ARBA" id="ARBA00022692"/>
    </source>
</evidence>
<feature type="transmembrane region" description="Helical" evidence="14">
    <location>
        <begin position="101"/>
        <end position="121"/>
    </location>
</feature>
<dbReference type="PANTHER" id="PTHR12646">
    <property type="entry name" value="NOT56 - RELATED"/>
    <property type="match status" value="1"/>
</dbReference>
<dbReference type="Proteomes" id="UP000799441">
    <property type="component" value="Unassembled WGS sequence"/>
</dbReference>
<feature type="transmembrane region" description="Helical" evidence="14">
    <location>
        <begin position="204"/>
        <end position="223"/>
    </location>
</feature>
<dbReference type="GO" id="GO:0052925">
    <property type="term" value="F:dol-P-Man:Man(5)GlcNAc(2)-PP-Dol alpha-1,3-mannosyltransferase activity"/>
    <property type="evidence" value="ECO:0007669"/>
    <property type="project" value="UniProtKB-EC"/>
</dbReference>
<evidence type="ECO:0000256" key="6">
    <source>
        <dbReference type="ARBA" id="ARBA00022679"/>
    </source>
</evidence>
<comment type="catalytic activity">
    <reaction evidence="12 14">
        <text>an alpha-D-Man-(1-&gt;2)-alpha-D-Man-(1-&gt;2)-alpha-D-Man-(1-&gt;3)-[alpha-D-Man-(1-&gt;6)]-beta-D-Man-(1-&gt;4)-beta-D-GlcNAc-(1-&gt;4)-alpha-D-GlcNAc-diphospho-di-trans,poly-cis-dolichol + a di-trans,poly-cis-dolichyl beta-D-mannosyl phosphate = an alpha-D-Man-(1-&gt;2)-alpha-D-Man-(1-&gt;2)-alpha-D-Man-(1-&gt;3)-[alpha-D-Man-(1-&gt;3)-alpha-D-Man-(1-&gt;6)]-beta-D-Man-(1-&gt;4)-beta-D-GlcNAc-(1-&gt;4)-alpha-D-GlcNAc-diphospho-di-trans,poly-cis-dolichol + a di-trans,poly-cis-dolichyl phosphate + H(+)</text>
        <dbReference type="Rhea" id="RHEA:29527"/>
        <dbReference type="Rhea" id="RHEA-COMP:19498"/>
        <dbReference type="Rhea" id="RHEA-COMP:19501"/>
        <dbReference type="Rhea" id="RHEA-COMP:19516"/>
        <dbReference type="Rhea" id="RHEA-COMP:19517"/>
        <dbReference type="ChEBI" id="CHEBI:15378"/>
        <dbReference type="ChEBI" id="CHEBI:57683"/>
        <dbReference type="ChEBI" id="CHEBI:58211"/>
        <dbReference type="ChEBI" id="CHEBI:132515"/>
        <dbReference type="ChEBI" id="CHEBI:132516"/>
        <dbReference type="EC" id="2.4.1.258"/>
    </reaction>
    <physiologicalReaction direction="left-to-right" evidence="12 14">
        <dbReference type="Rhea" id="RHEA:29528"/>
    </physiologicalReaction>
</comment>
<dbReference type="Pfam" id="PF05208">
    <property type="entry name" value="ALG3"/>
    <property type="match status" value="1"/>
</dbReference>
<keyword evidence="16" id="KW-1185">Reference proteome</keyword>
<evidence type="ECO:0000256" key="3">
    <source>
        <dbReference type="ARBA" id="ARBA00011964"/>
    </source>
</evidence>
<feature type="transmembrane region" description="Helical" evidence="14">
    <location>
        <begin position="265"/>
        <end position="283"/>
    </location>
</feature>
<accession>A0A9P4QFJ5</accession>
<evidence type="ECO:0000256" key="1">
    <source>
        <dbReference type="ARBA" id="ARBA00004477"/>
    </source>
</evidence>